<dbReference type="PROSITE" id="PS00518">
    <property type="entry name" value="ZF_RING_1"/>
    <property type="match status" value="1"/>
</dbReference>
<keyword evidence="1" id="KW-0479">Metal-binding</keyword>
<feature type="domain" description="RING-type" evidence="5">
    <location>
        <begin position="94"/>
        <end position="134"/>
    </location>
</feature>
<accession>A0A382CDY5</accession>
<dbReference type="GO" id="GO:0006511">
    <property type="term" value="P:ubiquitin-dependent protein catabolic process"/>
    <property type="evidence" value="ECO:0007669"/>
    <property type="project" value="TreeGrafter"/>
</dbReference>
<dbReference type="AlphaFoldDB" id="A0A382CDY5"/>
<keyword evidence="3" id="KW-0862">Zinc</keyword>
<dbReference type="Gene3D" id="3.30.40.10">
    <property type="entry name" value="Zinc/RING finger domain, C3HC4 (zinc finger)"/>
    <property type="match status" value="1"/>
</dbReference>
<feature type="coiled-coil region" evidence="4">
    <location>
        <begin position="51"/>
        <end position="78"/>
    </location>
</feature>
<dbReference type="GO" id="GO:0140082">
    <property type="term" value="F:SUMO-ubiquitin ligase activity"/>
    <property type="evidence" value="ECO:0007669"/>
    <property type="project" value="TreeGrafter"/>
</dbReference>
<protein>
    <recommendedName>
        <fullName evidence="5">RING-type domain-containing protein</fullName>
    </recommendedName>
</protein>
<dbReference type="GO" id="GO:0061630">
    <property type="term" value="F:ubiquitin protein ligase activity"/>
    <property type="evidence" value="ECO:0007669"/>
    <property type="project" value="InterPro"/>
</dbReference>
<dbReference type="Pfam" id="PF13639">
    <property type="entry name" value="zf-RING_2"/>
    <property type="match status" value="1"/>
</dbReference>
<keyword evidence="4" id="KW-0175">Coiled coil</keyword>
<dbReference type="InterPro" id="IPR001841">
    <property type="entry name" value="Znf_RING"/>
</dbReference>
<dbReference type="PROSITE" id="PS50089">
    <property type="entry name" value="ZF_RING_2"/>
    <property type="match status" value="1"/>
</dbReference>
<sequence>MVLVDEIKVKKARVLRELKNLKWKMVQSNEKGIDYIQNISKKKKSSIQKNIDKKIAYIDKIQNEIKKQKDKIKKINNYVNDRVKLLKNKELIKCSICLDDINKNSISLTKCGHLYCYECLKTALYIDTRCPQCRKTLCESDIILIHYNDTGNYNILDKETSSSLDNDDNIAYIQRLIRRGVRRGDYSHLLRTSRNSRSTRSIEGLHNINETNLRRIRLSHLTEIEIQNNLLRRTIRNYDNDLSLLENNLNTRINMSSVQNLLRDIHLEQLYSVVNTYSIDRRIYLNSVSQRDVIIQTQKNLINSLKTHVNCLNECINIQTSLIENSDN</sequence>
<name>A0A382CDY5_9ZZZZ</name>
<dbReference type="GO" id="GO:0008270">
    <property type="term" value="F:zinc ion binding"/>
    <property type="evidence" value="ECO:0007669"/>
    <property type="project" value="UniProtKB-KW"/>
</dbReference>
<dbReference type="EMBL" id="UINC01034061">
    <property type="protein sequence ID" value="SVB24306.1"/>
    <property type="molecule type" value="Genomic_DNA"/>
</dbReference>
<dbReference type="SMART" id="SM00184">
    <property type="entry name" value="RING"/>
    <property type="match status" value="1"/>
</dbReference>
<evidence type="ECO:0000256" key="1">
    <source>
        <dbReference type="ARBA" id="ARBA00022723"/>
    </source>
</evidence>
<evidence type="ECO:0000256" key="3">
    <source>
        <dbReference type="ARBA" id="ARBA00022833"/>
    </source>
</evidence>
<evidence type="ECO:0000313" key="6">
    <source>
        <dbReference type="EMBL" id="SVB24306.1"/>
    </source>
</evidence>
<dbReference type="PANTHER" id="PTHR47094:SF1">
    <property type="entry name" value="RING-TYPE E3 UBIQUITIN TRANSFERASE"/>
    <property type="match status" value="1"/>
</dbReference>
<gene>
    <name evidence="6" type="ORF">METZ01_LOCUS177160</name>
</gene>
<evidence type="ECO:0000259" key="5">
    <source>
        <dbReference type="PROSITE" id="PS50089"/>
    </source>
</evidence>
<keyword evidence="2" id="KW-0863">Zinc-finger</keyword>
<evidence type="ECO:0000256" key="4">
    <source>
        <dbReference type="SAM" id="Coils"/>
    </source>
</evidence>
<evidence type="ECO:0000256" key="2">
    <source>
        <dbReference type="ARBA" id="ARBA00022771"/>
    </source>
</evidence>
<dbReference type="SUPFAM" id="SSF57850">
    <property type="entry name" value="RING/U-box"/>
    <property type="match status" value="1"/>
</dbReference>
<dbReference type="GO" id="GO:0032183">
    <property type="term" value="F:SUMO binding"/>
    <property type="evidence" value="ECO:0007669"/>
    <property type="project" value="TreeGrafter"/>
</dbReference>
<dbReference type="PANTHER" id="PTHR47094">
    <property type="entry name" value="ELFLESS, ISOFORM B"/>
    <property type="match status" value="1"/>
</dbReference>
<feature type="coiled-coil region" evidence="4">
    <location>
        <begin position="221"/>
        <end position="248"/>
    </location>
</feature>
<dbReference type="InterPro" id="IPR049627">
    <property type="entry name" value="SLX8"/>
</dbReference>
<reference evidence="6" key="1">
    <citation type="submission" date="2018-05" db="EMBL/GenBank/DDBJ databases">
        <authorList>
            <person name="Lanie J.A."/>
            <person name="Ng W.-L."/>
            <person name="Kazmierczak K.M."/>
            <person name="Andrzejewski T.M."/>
            <person name="Davidsen T.M."/>
            <person name="Wayne K.J."/>
            <person name="Tettelin H."/>
            <person name="Glass J.I."/>
            <person name="Rusch D."/>
            <person name="Podicherti R."/>
            <person name="Tsui H.-C.T."/>
            <person name="Winkler M.E."/>
        </authorList>
    </citation>
    <scope>NUCLEOTIDE SEQUENCE</scope>
</reference>
<dbReference type="GO" id="GO:0033768">
    <property type="term" value="C:SUMO-targeted ubiquitin ligase complex"/>
    <property type="evidence" value="ECO:0007669"/>
    <property type="project" value="TreeGrafter"/>
</dbReference>
<proteinExistence type="predicted"/>
<dbReference type="InterPro" id="IPR017907">
    <property type="entry name" value="Znf_RING_CS"/>
</dbReference>
<dbReference type="InterPro" id="IPR013083">
    <property type="entry name" value="Znf_RING/FYVE/PHD"/>
</dbReference>
<organism evidence="6">
    <name type="scientific">marine metagenome</name>
    <dbReference type="NCBI Taxonomy" id="408172"/>
    <lineage>
        <taxon>unclassified sequences</taxon>
        <taxon>metagenomes</taxon>
        <taxon>ecological metagenomes</taxon>
    </lineage>
</organism>